<dbReference type="EMBL" id="GEMB01000436">
    <property type="protein sequence ID" value="JAS02688.1"/>
    <property type="molecule type" value="Transcribed_RNA"/>
</dbReference>
<dbReference type="InterPro" id="IPR001283">
    <property type="entry name" value="CRISP-related"/>
</dbReference>
<name>A0A171B052_TRIIF</name>
<dbReference type="InterPro" id="IPR014044">
    <property type="entry name" value="CAP_dom"/>
</dbReference>
<dbReference type="SMART" id="SM00198">
    <property type="entry name" value="SCP"/>
    <property type="match status" value="1"/>
</dbReference>
<dbReference type="GO" id="GO:0005576">
    <property type="term" value="C:extracellular region"/>
    <property type="evidence" value="ECO:0007669"/>
    <property type="project" value="UniProtKB-SubCell"/>
</dbReference>
<evidence type="ECO:0000313" key="2">
    <source>
        <dbReference type="EMBL" id="JAS02688.1"/>
    </source>
</evidence>
<dbReference type="InterPro" id="IPR035940">
    <property type="entry name" value="CAP_sf"/>
</dbReference>
<reference evidence="2" key="1">
    <citation type="submission" date="2016-04" db="EMBL/GenBank/DDBJ databases">
        <authorList>
            <person name="Calderon-Fernandez G.M.Sr."/>
        </authorList>
    </citation>
    <scope>NUCLEOTIDE SEQUENCE</scope>
    <source>
        <strain evidence="2">Int1</strain>
        <tissue evidence="2">Integument</tissue>
    </source>
</reference>
<dbReference type="PANTHER" id="PTHR10334">
    <property type="entry name" value="CYSTEINE-RICH SECRETORY PROTEIN-RELATED"/>
    <property type="match status" value="1"/>
</dbReference>
<evidence type="ECO:0000259" key="1">
    <source>
        <dbReference type="SMART" id="SM00198"/>
    </source>
</evidence>
<reference evidence="2" key="2">
    <citation type="journal article" date="2017" name="J. Med. Entomol.">
        <title>Transcriptome Analysis of the Triatoma infestans (Hemiptera: Reduviidae) Integument.</title>
        <authorList>
            <person name="Calderon-Fernandez G.M."/>
            <person name="Moriconi D.E."/>
            <person name="Dulbecco A.B."/>
            <person name="Juarez M.P."/>
        </authorList>
    </citation>
    <scope>NUCLEOTIDE SEQUENCE</scope>
    <source>
        <strain evidence="2">Int1</strain>
        <tissue evidence="2">Integument</tissue>
    </source>
</reference>
<organism evidence="2">
    <name type="scientific">Triatoma infestans</name>
    <name type="common">Assassin bug</name>
    <dbReference type="NCBI Taxonomy" id="30076"/>
    <lineage>
        <taxon>Eukaryota</taxon>
        <taxon>Metazoa</taxon>
        <taxon>Ecdysozoa</taxon>
        <taxon>Arthropoda</taxon>
        <taxon>Hexapoda</taxon>
        <taxon>Insecta</taxon>
        <taxon>Pterygota</taxon>
        <taxon>Neoptera</taxon>
        <taxon>Paraneoptera</taxon>
        <taxon>Hemiptera</taxon>
        <taxon>Heteroptera</taxon>
        <taxon>Panheteroptera</taxon>
        <taxon>Cimicomorpha</taxon>
        <taxon>Reduviidae</taxon>
        <taxon>Triatominae</taxon>
        <taxon>Triatoma</taxon>
    </lineage>
</organism>
<proteinExistence type="predicted"/>
<dbReference type="AlphaFoldDB" id="A0A171B052"/>
<dbReference type="PROSITE" id="PS01010">
    <property type="entry name" value="CRISP_2"/>
    <property type="match status" value="1"/>
</dbReference>
<dbReference type="Gene3D" id="3.40.33.10">
    <property type="entry name" value="CAP"/>
    <property type="match status" value="1"/>
</dbReference>
<dbReference type="InterPro" id="IPR018244">
    <property type="entry name" value="Allrgn_V5/Tpx1_CS"/>
</dbReference>
<dbReference type="SUPFAM" id="SSF55797">
    <property type="entry name" value="PR-1-like"/>
    <property type="match status" value="1"/>
</dbReference>
<dbReference type="Pfam" id="PF00188">
    <property type="entry name" value="CAP"/>
    <property type="match status" value="1"/>
</dbReference>
<protein>
    <submittedName>
        <fullName evidence="2">Antigen-5-like protein</fullName>
    </submittedName>
</protein>
<sequence>MKSMVRDWFREVKLYTFGNGFSSETGHYTQLVWANTAKLGCGYSYYKQIDEDGVTAWYAGYLVCNYSPAGNYIGEDPYIKGRVNCEGHGLVNSEKYPHLCVKKQEN</sequence>
<dbReference type="PROSITE" id="PS01009">
    <property type="entry name" value="CRISP_1"/>
    <property type="match status" value="1"/>
</dbReference>
<dbReference type="PRINTS" id="PR00837">
    <property type="entry name" value="V5TPXLIKE"/>
</dbReference>
<accession>A0A171B052</accession>
<feature type="domain" description="SCP" evidence="1">
    <location>
        <begin position="1"/>
        <end position="74"/>
    </location>
</feature>